<protein>
    <submittedName>
        <fullName evidence="1">Conjugal transfer protein TrbD</fullName>
    </submittedName>
</protein>
<accession>A0A3T7S3G2</accession>
<organism evidence="1">
    <name type="scientific">Salmonella enterica I</name>
    <dbReference type="NCBI Taxonomy" id="59201"/>
    <lineage>
        <taxon>Bacteria</taxon>
        <taxon>Pseudomonadati</taxon>
        <taxon>Pseudomonadota</taxon>
        <taxon>Gammaproteobacteria</taxon>
        <taxon>Enterobacterales</taxon>
        <taxon>Enterobacteriaceae</taxon>
        <taxon>Salmonella</taxon>
    </lineage>
</organism>
<dbReference type="EMBL" id="AAAATI010000029">
    <property type="protein sequence ID" value="EAA1979635.1"/>
    <property type="molecule type" value="Genomic_DNA"/>
</dbReference>
<reference evidence="1" key="1">
    <citation type="submission" date="2018-06" db="EMBL/GenBank/DDBJ databases">
        <authorList>
            <person name="Ashton P.M."/>
            <person name="Dallman T."/>
            <person name="Nair S."/>
            <person name="De Pinna E."/>
            <person name="Peters T."/>
            <person name="Grant K."/>
        </authorList>
    </citation>
    <scope>NUCLEOTIDE SEQUENCE [LARGE SCALE GENOMIC DNA]</scope>
    <source>
        <strain evidence="1">310211</strain>
    </source>
</reference>
<comment type="caution">
    <text evidence="1">The sequence shown here is derived from an EMBL/GenBank/DDBJ whole genome shotgun (WGS) entry which is preliminary data.</text>
</comment>
<dbReference type="Proteomes" id="UP000839671">
    <property type="component" value="Unassembled WGS sequence"/>
</dbReference>
<dbReference type="AlphaFoldDB" id="A0A3T7S3G2"/>
<evidence type="ECO:0000313" key="1">
    <source>
        <dbReference type="EMBL" id="EAA1979635.1"/>
    </source>
</evidence>
<gene>
    <name evidence="1" type="ORF">DM051_20565</name>
</gene>
<dbReference type="Gene3D" id="3.40.50.300">
    <property type="entry name" value="P-loop containing nucleotide triphosphate hydrolases"/>
    <property type="match status" value="1"/>
</dbReference>
<name>A0A3T7S3G2_SALET</name>
<dbReference type="InterPro" id="IPR027417">
    <property type="entry name" value="P-loop_NTPase"/>
</dbReference>
<sequence length="54" mass="5957">MNIRNVISVPDKPVPEERRKYNFSVAGIPGAGKTLFLSELISSLLRDNNKGVKS</sequence>
<proteinExistence type="predicted"/>